<comment type="caution">
    <text evidence="2">The sequence shown here is derived from an EMBL/GenBank/DDBJ whole genome shotgun (WGS) entry which is preliminary data.</text>
</comment>
<organism evidence="2 3">
    <name type="scientific">Nonomuraea bangladeshensis</name>
    <dbReference type="NCBI Taxonomy" id="404385"/>
    <lineage>
        <taxon>Bacteria</taxon>
        <taxon>Bacillati</taxon>
        <taxon>Actinomycetota</taxon>
        <taxon>Actinomycetes</taxon>
        <taxon>Streptosporangiales</taxon>
        <taxon>Streptosporangiaceae</taxon>
        <taxon>Nonomuraea</taxon>
    </lineage>
</organism>
<dbReference type="EMBL" id="JBFARM010000002">
    <property type="protein sequence ID" value="MEV4285495.1"/>
    <property type="molecule type" value="Genomic_DNA"/>
</dbReference>
<evidence type="ECO:0000313" key="3">
    <source>
        <dbReference type="Proteomes" id="UP001552427"/>
    </source>
</evidence>
<evidence type="ECO:0000313" key="2">
    <source>
        <dbReference type="EMBL" id="MEV4285495.1"/>
    </source>
</evidence>
<dbReference type="Proteomes" id="UP001552427">
    <property type="component" value="Unassembled WGS sequence"/>
</dbReference>
<gene>
    <name evidence="2" type="ORF">AB0K40_08305</name>
</gene>
<reference evidence="2 3" key="1">
    <citation type="submission" date="2024-06" db="EMBL/GenBank/DDBJ databases">
        <title>The Natural Products Discovery Center: Release of the First 8490 Sequenced Strains for Exploring Actinobacteria Biosynthetic Diversity.</title>
        <authorList>
            <person name="Kalkreuter E."/>
            <person name="Kautsar S.A."/>
            <person name="Yang D."/>
            <person name="Bader C.D."/>
            <person name="Teijaro C.N."/>
            <person name="Fluegel L."/>
            <person name="Davis C.M."/>
            <person name="Simpson J.R."/>
            <person name="Lauterbach L."/>
            <person name="Steele A.D."/>
            <person name="Gui C."/>
            <person name="Meng S."/>
            <person name="Li G."/>
            <person name="Viehrig K."/>
            <person name="Ye F."/>
            <person name="Su P."/>
            <person name="Kiefer A.F."/>
            <person name="Nichols A."/>
            <person name="Cepeda A.J."/>
            <person name="Yan W."/>
            <person name="Fan B."/>
            <person name="Jiang Y."/>
            <person name="Adhikari A."/>
            <person name="Zheng C.-J."/>
            <person name="Schuster L."/>
            <person name="Cowan T.M."/>
            <person name="Smanski M.J."/>
            <person name="Chevrette M.G."/>
            <person name="De Carvalho L.P.S."/>
            <person name="Shen B."/>
        </authorList>
    </citation>
    <scope>NUCLEOTIDE SEQUENCE [LARGE SCALE GENOMIC DNA]</scope>
    <source>
        <strain evidence="2 3">NPDC049574</strain>
    </source>
</reference>
<protein>
    <submittedName>
        <fullName evidence="2">Uncharacterized protein</fullName>
    </submittedName>
</protein>
<keyword evidence="3" id="KW-1185">Reference proteome</keyword>
<evidence type="ECO:0000256" key="1">
    <source>
        <dbReference type="SAM" id="MobiDB-lite"/>
    </source>
</evidence>
<name>A0ABV3GYY3_9ACTN</name>
<proteinExistence type="predicted"/>
<accession>A0ABV3GYY3</accession>
<sequence length="263" mass="27818">MGTSGAYGGSGANSWDTVHDSYADAANTGDAGPSPAQIENFVNDFMAALAKSPGQVRGPTSFSLPALRLTRRRGDGLGSSSSTGSTGGGRRDLGRQAARGAAAVAGAHALRTGNAAILTELGLDVDHIRSLPPGREQCTYIVNALLGAPSHPDEVALAAAALRTMVEVQKAKQEMSPEQTMETFLQNLAYEQVLVELTSQRRTNTVTPQRAKQIEEKAKKYLRASVTALRLRDKAKISAQGFVDYATGLAGKIFQVFRMRGAE</sequence>
<dbReference type="RefSeq" id="WP_364446104.1">
    <property type="nucleotide sequence ID" value="NZ_JBFARM010000002.1"/>
</dbReference>
<feature type="region of interest" description="Disordered" evidence="1">
    <location>
        <begin position="68"/>
        <end position="96"/>
    </location>
</feature>